<dbReference type="EMBL" id="CAOQHR010000005">
    <property type="protein sequence ID" value="CAI6334724.1"/>
    <property type="molecule type" value="Genomic_DNA"/>
</dbReference>
<dbReference type="Proteomes" id="UP001152607">
    <property type="component" value="Unassembled WGS sequence"/>
</dbReference>
<evidence type="ECO:0000313" key="1">
    <source>
        <dbReference type="EMBL" id="CAI6334724.1"/>
    </source>
</evidence>
<sequence>MTRRAVSVEYCIHRLAGRVCLERSRQRTLYGLLTSHLFTHGHLCIWRQDQMRCDSFDQRWSEGMDSFLQILFLPCHSPPPCVRECVPAKTRAMEPGRAYMYRFLFVFAECPRSLPNLAGDGVCAIMGQFTPIYSVPRTHAKATTRTTNSMTAHKRCIPSY</sequence>
<dbReference type="AlphaFoldDB" id="A0A9W4UG54"/>
<accession>A0A9W4UG54</accession>
<keyword evidence="2" id="KW-1185">Reference proteome</keyword>
<proteinExistence type="predicted"/>
<organism evidence="1 2">
    <name type="scientific">Periconia digitata</name>
    <dbReference type="NCBI Taxonomy" id="1303443"/>
    <lineage>
        <taxon>Eukaryota</taxon>
        <taxon>Fungi</taxon>
        <taxon>Dikarya</taxon>
        <taxon>Ascomycota</taxon>
        <taxon>Pezizomycotina</taxon>
        <taxon>Dothideomycetes</taxon>
        <taxon>Pleosporomycetidae</taxon>
        <taxon>Pleosporales</taxon>
        <taxon>Massarineae</taxon>
        <taxon>Periconiaceae</taxon>
        <taxon>Periconia</taxon>
    </lineage>
</organism>
<protein>
    <submittedName>
        <fullName evidence="1">Uncharacterized protein</fullName>
    </submittedName>
</protein>
<gene>
    <name evidence="1" type="ORF">PDIGIT_LOCUS7790</name>
</gene>
<name>A0A9W4UG54_9PLEO</name>
<evidence type="ECO:0000313" key="2">
    <source>
        <dbReference type="Proteomes" id="UP001152607"/>
    </source>
</evidence>
<comment type="caution">
    <text evidence="1">The sequence shown here is derived from an EMBL/GenBank/DDBJ whole genome shotgun (WGS) entry which is preliminary data.</text>
</comment>
<reference evidence="1" key="1">
    <citation type="submission" date="2023-01" db="EMBL/GenBank/DDBJ databases">
        <authorList>
            <person name="Van Ghelder C."/>
            <person name="Rancurel C."/>
        </authorList>
    </citation>
    <scope>NUCLEOTIDE SEQUENCE</scope>
    <source>
        <strain evidence="1">CNCM I-4278</strain>
    </source>
</reference>